<comment type="similarity">
    <text evidence="3">Belongs to the complement C6/C7/C8/C9 family.</text>
</comment>
<dbReference type="InterPro" id="IPR035892">
    <property type="entry name" value="C2_domain_sf"/>
</dbReference>
<dbReference type="GO" id="GO:0022829">
    <property type="term" value="F:wide pore channel activity"/>
    <property type="evidence" value="ECO:0007669"/>
    <property type="project" value="TreeGrafter"/>
</dbReference>
<feature type="domain" description="MACPF" evidence="9">
    <location>
        <begin position="13"/>
        <end position="354"/>
    </location>
</feature>
<name>A0A8T0AEM8_SILME</name>
<evidence type="ECO:0000256" key="7">
    <source>
        <dbReference type="ARBA" id="ARBA00023157"/>
    </source>
</evidence>
<evidence type="ECO:0000256" key="6">
    <source>
        <dbReference type="ARBA" id="ARBA00023136"/>
    </source>
</evidence>
<dbReference type="GO" id="GO:0051607">
    <property type="term" value="P:defense response to virus"/>
    <property type="evidence" value="ECO:0007669"/>
    <property type="project" value="TreeGrafter"/>
</dbReference>
<organism evidence="10 11">
    <name type="scientific">Silurus meridionalis</name>
    <name type="common">Southern catfish</name>
    <name type="synonym">Silurus soldatovi meridionalis</name>
    <dbReference type="NCBI Taxonomy" id="175797"/>
    <lineage>
        <taxon>Eukaryota</taxon>
        <taxon>Metazoa</taxon>
        <taxon>Chordata</taxon>
        <taxon>Craniata</taxon>
        <taxon>Vertebrata</taxon>
        <taxon>Euteleostomi</taxon>
        <taxon>Actinopterygii</taxon>
        <taxon>Neopterygii</taxon>
        <taxon>Teleostei</taxon>
        <taxon>Ostariophysi</taxon>
        <taxon>Siluriformes</taxon>
        <taxon>Siluridae</taxon>
        <taxon>Silurus</taxon>
    </lineage>
</organism>
<dbReference type="InterPro" id="IPR052784">
    <property type="entry name" value="Perforin-1_pore-forming"/>
</dbReference>
<protein>
    <recommendedName>
        <fullName evidence="12">Perforin 1.3</fullName>
    </recommendedName>
</protein>
<dbReference type="GO" id="GO:0001771">
    <property type="term" value="P:immunological synapse formation"/>
    <property type="evidence" value="ECO:0007669"/>
    <property type="project" value="TreeGrafter"/>
</dbReference>
<evidence type="ECO:0000256" key="1">
    <source>
        <dbReference type="ARBA" id="ARBA00004370"/>
    </source>
</evidence>
<evidence type="ECO:0000313" key="10">
    <source>
        <dbReference type="EMBL" id="KAF7690838.1"/>
    </source>
</evidence>
<gene>
    <name evidence="10" type="ORF">HF521_011135</name>
</gene>
<dbReference type="GO" id="GO:0016020">
    <property type="term" value="C:membrane"/>
    <property type="evidence" value="ECO:0007669"/>
    <property type="project" value="UniProtKB-SubCell"/>
</dbReference>
<dbReference type="PROSITE" id="PS50004">
    <property type="entry name" value="C2"/>
    <property type="match status" value="1"/>
</dbReference>
<dbReference type="PROSITE" id="PS51412">
    <property type="entry name" value="MACPF_2"/>
    <property type="match status" value="1"/>
</dbReference>
<dbReference type="InterPro" id="IPR037300">
    <property type="entry name" value="Perforin-1_C2"/>
</dbReference>
<keyword evidence="11" id="KW-1185">Reference proteome</keyword>
<keyword evidence="5" id="KW-0204">Cytolysis</keyword>
<dbReference type="SUPFAM" id="SSF49562">
    <property type="entry name" value="C2 domain (Calcium/lipid-binding domain, CaLB)"/>
    <property type="match status" value="1"/>
</dbReference>
<dbReference type="SMART" id="SM00457">
    <property type="entry name" value="MACPF"/>
    <property type="match status" value="1"/>
</dbReference>
<evidence type="ECO:0000256" key="3">
    <source>
        <dbReference type="ARBA" id="ARBA00009214"/>
    </source>
</evidence>
<dbReference type="InterPro" id="IPR020864">
    <property type="entry name" value="MACPF"/>
</dbReference>
<dbReference type="Gene3D" id="2.60.40.150">
    <property type="entry name" value="C2 domain"/>
    <property type="match status" value="1"/>
</dbReference>
<dbReference type="GO" id="GO:0005509">
    <property type="term" value="F:calcium ion binding"/>
    <property type="evidence" value="ECO:0007669"/>
    <property type="project" value="InterPro"/>
</dbReference>
<accession>A0A8T0AEM8</accession>
<comment type="subcellular location">
    <subcellularLocation>
        <location evidence="1">Membrane</location>
    </subcellularLocation>
    <subcellularLocation>
        <location evidence="2">Secreted</location>
    </subcellularLocation>
</comment>
<evidence type="ECO:0000313" key="11">
    <source>
        <dbReference type="Proteomes" id="UP000606274"/>
    </source>
</evidence>
<dbReference type="SMART" id="SM00239">
    <property type="entry name" value="C2"/>
    <property type="match status" value="1"/>
</dbReference>
<evidence type="ECO:0000256" key="2">
    <source>
        <dbReference type="ARBA" id="ARBA00004613"/>
    </source>
</evidence>
<keyword evidence="4" id="KW-0964">Secreted</keyword>
<reference evidence="10" key="1">
    <citation type="submission" date="2020-08" db="EMBL/GenBank/DDBJ databases">
        <title>Chromosome-level assembly of Southern catfish (Silurus meridionalis) provides insights into visual adaptation to the nocturnal and benthic lifestyles.</title>
        <authorList>
            <person name="Zhang Y."/>
            <person name="Wang D."/>
            <person name="Peng Z."/>
        </authorList>
    </citation>
    <scope>NUCLEOTIDE SEQUENCE</scope>
    <source>
        <strain evidence="10">SWU-2019-XX</strain>
        <tissue evidence="10">Muscle</tissue>
    </source>
</reference>
<dbReference type="EMBL" id="JABFDY010000022">
    <property type="protein sequence ID" value="KAF7690838.1"/>
    <property type="molecule type" value="Genomic_DNA"/>
</dbReference>
<evidence type="ECO:0000259" key="9">
    <source>
        <dbReference type="PROSITE" id="PS51412"/>
    </source>
</evidence>
<proteinExistence type="inferred from homology"/>
<keyword evidence="7" id="KW-1015">Disulfide bond</keyword>
<evidence type="ECO:0008006" key="12">
    <source>
        <dbReference type="Google" id="ProtNLM"/>
    </source>
</evidence>
<feature type="non-terminal residue" evidence="10">
    <location>
        <position position="534"/>
    </location>
</feature>
<evidence type="ECO:0000259" key="8">
    <source>
        <dbReference type="PROSITE" id="PS50004"/>
    </source>
</evidence>
<evidence type="ECO:0000256" key="4">
    <source>
        <dbReference type="ARBA" id="ARBA00022525"/>
    </source>
</evidence>
<dbReference type="AlphaFoldDB" id="A0A8T0AEM8"/>
<feature type="non-terminal residue" evidence="10">
    <location>
        <position position="1"/>
    </location>
</feature>
<dbReference type="Proteomes" id="UP000606274">
    <property type="component" value="Unassembled WGS sequence"/>
</dbReference>
<dbReference type="InterPro" id="IPR000008">
    <property type="entry name" value="C2_dom"/>
</dbReference>
<dbReference type="Pfam" id="PF00168">
    <property type="entry name" value="C2"/>
    <property type="match status" value="1"/>
</dbReference>
<sequence length="534" mass="58515">CICVSSSSCCRTAPITECADPPFVPGHNLVGEGFDIVRMKTTGAFVVNVQDYITGGVHGNCTICKNSLLGREEKLPSAVTDWRVKVNCKRSISAQVFESTSSVLKESTSSTSVGWKVGLGLPMVAGVAVGGTHSKSATFARSHASQDKFFYTSHKFSCRYYTLRVKAHPPLSKEFQNSVKSLPVVYNSQSESVYHHFISVYGTHYLRRVNLGGRIKSTTAVRTCQVSLKGLSVRDVSNCLSAEASAVIKGIEVKGQTSYCKSKGKKLENQKGFSASFSDRVTEVWGGKGASADLLFSPDKQHGYHMWLKTLQSVPGVVSYSLTALHMLVMNDSARRAALQKAIREYVMKNAVSSSCSRACKVGHRGPDCACKCGGHQSINSNCCPTHPGIATLNVTVVRATGLWGDYFSKTDGYVKVFYKNNGESTPVIWNNDFPVWNYLVQFGSVNLEEKKPVIFQVWDRDNKWDDNLLGSFNVFPKSGVNVNHQLKLKHGTLYVSISAVCGPSLQGAVCERYAPSPEAEEILTYSELFQNRH</sequence>
<dbReference type="CDD" id="cd04032">
    <property type="entry name" value="C2_Perforin"/>
    <property type="match status" value="1"/>
</dbReference>
<feature type="domain" description="C2" evidence="8">
    <location>
        <begin position="373"/>
        <end position="491"/>
    </location>
</feature>
<evidence type="ECO:0000256" key="5">
    <source>
        <dbReference type="ARBA" id="ARBA00022852"/>
    </source>
</evidence>
<dbReference type="Pfam" id="PF01823">
    <property type="entry name" value="MACPF"/>
    <property type="match status" value="1"/>
</dbReference>
<dbReference type="GO" id="GO:0005576">
    <property type="term" value="C:extracellular region"/>
    <property type="evidence" value="ECO:0007669"/>
    <property type="project" value="UniProtKB-SubCell"/>
</dbReference>
<dbReference type="GO" id="GO:0031640">
    <property type="term" value="P:killing of cells of another organism"/>
    <property type="evidence" value="ECO:0007669"/>
    <property type="project" value="UniProtKB-KW"/>
</dbReference>
<comment type="caution">
    <text evidence="10">The sequence shown here is derived from an EMBL/GenBank/DDBJ whole genome shotgun (WGS) entry which is preliminary data.</text>
</comment>
<dbReference type="PROSITE" id="PS00279">
    <property type="entry name" value="MACPF_1"/>
    <property type="match status" value="1"/>
</dbReference>
<dbReference type="PANTHER" id="PTHR46096:SF5">
    <property type="entry name" value="PERFORIN 1.2 PRECURSOR-RELATED"/>
    <property type="match status" value="1"/>
</dbReference>
<dbReference type="PANTHER" id="PTHR46096">
    <property type="entry name" value="PERFORIN-1"/>
    <property type="match status" value="1"/>
</dbReference>
<dbReference type="InterPro" id="IPR020863">
    <property type="entry name" value="MACPF_CS"/>
</dbReference>
<keyword evidence="6" id="KW-0472">Membrane</keyword>
<dbReference type="GO" id="GO:0001913">
    <property type="term" value="P:T cell mediated cytotoxicity"/>
    <property type="evidence" value="ECO:0007669"/>
    <property type="project" value="TreeGrafter"/>
</dbReference>
<dbReference type="GO" id="GO:0140911">
    <property type="term" value="F:pore-forming activity"/>
    <property type="evidence" value="ECO:0007669"/>
    <property type="project" value="InterPro"/>
</dbReference>